<proteinExistence type="predicted"/>
<dbReference type="AlphaFoldDB" id="K2A3Q3"/>
<evidence type="ECO:0000313" key="1">
    <source>
        <dbReference type="EMBL" id="EKD44664.1"/>
    </source>
</evidence>
<accession>K2A3Q3</accession>
<gene>
    <name evidence="1" type="ORF">ACD_71C00054G0001</name>
</gene>
<protein>
    <submittedName>
        <fullName evidence="1">Uncharacterized protein</fullName>
    </submittedName>
</protein>
<name>K2A3Q3_9BACT</name>
<organism evidence="1">
    <name type="scientific">uncultured bacterium</name>
    <name type="common">gcode 4</name>
    <dbReference type="NCBI Taxonomy" id="1234023"/>
    <lineage>
        <taxon>Bacteria</taxon>
        <taxon>environmental samples</taxon>
    </lineage>
</organism>
<dbReference type="EMBL" id="AMFJ01028785">
    <property type="protein sequence ID" value="EKD44664.1"/>
    <property type="molecule type" value="Genomic_DNA"/>
</dbReference>
<comment type="caution">
    <text evidence="1">The sequence shown here is derived from an EMBL/GenBank/DDBJ whole genome shotgun (WGS) entry which is preliminary data.</text>
</comment>
<reference evidence="1" key="1">
    <citation type="journal article" date="2012" name="Science">
        <title>Fermentation, hydrogen, and sulfur metabolism in multiple uncultivated bacterial phyla.</title>
        <authorList>
            <person name="Wrighton K.C."/>
            <person name="Thomas B.C."/>
            <person name="Sharon I."/>
            <person name="Miller C.S."/>
            <person name="Castelle C.J."/>
            <person name="VerBerkmoes N.C."/>
            <person name="Wilkins M.J."/>
            <person name="Hettich R.L."/>
            <person name="Lipton M.S."/>
            <person name="Williams K.H."/>
            <person name="Long P.E."/>
            <person name="Banfield J.F."/>
        </authorList>
    </citation>
    <scope>NUCLEOTIDE SEQUENCE [LARGE SCALE GENOMIC DNA]</scope>
</reference>
<sequence>MQKLIERLPNQIGDLRLNKIDDIVTTWEIRDYLKRKMITQEMFDILNRSIKSRNELLGIKDLADDEIRKKTSSQLNALKQR</sequence>